<dbReference type="RefSeq" id="WP_043167407.1">
    <property type="nucleotide sequence ID" value="NZ_JDUV01000027.1"/>
</dbReference>
<sequence length="164" mass="17529">MRVASILDPTKTVGIPVTVLAPLKNLWHAPQEQTADGISCTVASDGGIRLKGVSTLPEGISNRTDFYPLSDGQKIALPAGEYTLSCKDDMTGIILFCIMSVDDQPDRYMIIPTSNGNAKTLTFTLPEHASVTPVVGVQGGATIDLTVHPMLEDGDTAHDYIPYQ</sequence>
<dbReference type="OrthoDB" id="10000974at2"/>
<gene>
    <name evidence="1" type="ORF">BCAL_0187</name>
</gene>
<dbReference type="EMBL" id="JGYS01000001">
    <property type="protein sequence ID" value="KFI56589.1"/>
    <property type="molecule type" value="Genomic_DNA"/>
</dbReference>
<comment type="caution">
    <text evidence="1">The sequence shown here is derived from an EMBL/GenBank/DDBJ whole genome shotgun (WGS) entry which is preliminary data.</text>
</comment>
<reference evidence="1 2" key="1">
    <citation type="submission" date="2014-03" db="EMBL/GenBank/DDBJ databases">
        <title>Genomics of Bifidobacteria.</title>
        <authorList>
            <person name="Ventura M."/>
            <person name="Milani C."/>
            <person name="Lugli G.A."/>
        </authorList>
    </citation>
    <scope>NUCLEOTIDE SEQUENCE [LARGE SCALE GENOMIC DNA]</scope>
    <source>
        <strain evidence="1 2">DSM 23973</strain>
    </source>
</reference>
<name>A0A087ACT9_9BIFI</name>
<organism evidence="1 2">
    <name type="scientific">Bifidobacterium callitrichos DSM 23973</name>
    <dbReference type="NCBI Taxonomy" id="1437609"/>
    <lineage>
        <taxon>Bacteria</taxon>
        <taxon>Bacillati</taxon>
        <taxon>Actinomycetota</taxon>
        <taxon>Actinomycetes</taxon>
        <taxon>Bifidobacteriales</taxon>
        <taxon>Bifidobacteriaceae</taxon>
        <taxon>Bifidobacterium</taxon>
    </lineage>
</organism>
<protein>
    <submittedName>
        <fullName evidence="1">Uncharacterized protein</fullName>
    </submittedName>
</protein>
<evidence type="ECO:0000313" key="2">
    <source>
        <dbReference type="Proteomes" id="UP000029072"/>
    </source>
</evidence>
<accession>A0A087ACT9</accession>
<dbReference type="eggNOG" id="ENOG50323BN">
    <property type="taxonomic scope" value="Bacteria"/>
</dbReference>
<evidence type="ECO:0000313" key="1">
    <source>
        <dbReference type="EMBL" id="KFI56589.1"/>
    </source>
</evidence>
<dbReference type="Proteomes" id="UP000029072">
    <property type="component" value="Unassembled WGS sequence"/>
</dbReference>
<proteinExistence type="predicted"/>
<dbReference type="AlphaFoldDB" id="A0A087ACT9"/>
<dbReference type="STRING" id="1437609.BCAL_0187"/>